<name>A0A6C0D5W4_9ZZZZ</name>
<evidence type="ECO:0000256" key="1">
    <source>
        <dbReference type="SAM" id="Phobius"/>
    </source>
</evidence>
<protein>
    <submittedName>
        <fullName evidence="2">Uncharacterized protein</fullName>
    </submittedName>
</protein>
<proteinExistence type="predicted"/>
<sequence>MVKNNIKKNPFFLLGNGFPTCFSSVVERMTVEVFILDIIRSLVRNQQAGVVVIVIVIVKIQTIFEFLWNL</sequence>
<organism evidence="2">
    <name type="scientific">viral metagenome</name>
    <dbReference type="NCBI Taxonomy" id="1070528"/>
    <lineage>
        <taxon>unclassified sequences</taxon>
        <taxon>metagenomes</taxon>
        <taxon>organismal metagenomes</taxon>
    </lineage>
</organism>
<reference evidence="2" key="1">
    <citation type="journal article" date="2020" name="Nature">
        <title>Giant virus diversity and host interactions through global metagenomics.</title>
        <authorList>
            <person name="Schulz F."/>
            <person name="Roux S."/>
            <person name="Paez-Espino D."/>
            <person name="Jungbluth S."/>
            <person name="Walsh D.A."/>
            <person name="Denef V.J."/>
            <person name="McMahon K.D."/>
            <person name="Konstantinidis K.T."/>
            <person name="Eloe-Fadrosh E.A."/>
            <person name="Kyrpides N.C."/>
            <person name="Woyke T."/>
        </authorList>
    </citation>
    <scope>NUCLEOTIDE SEQUENCE</scope>
    <source>
        <strain evidence="2">GVMAG-M-3300023174-124</strain>
    </source>
</reference>
<keyword evidence="1" id="KW-0472">Membrane</keyword>
<dbReference type="EMBL" id="MN739538">
    <property type="protein sequence ID" value="QHT11853.1"/>
    <property type="molecule type" value="Genomic_DNA"/>
</dbReference>
<feature type="transmembrane region" description="Helical" evidence="1">
    <location>
        <begin position="48"/>
        <end position="68"/>
    </location>
</feature>
<evidence type="ECO:0000313" key="2">
    <source>
        <dbReference type="EMBL" id="QHT11853.1"/>
    </source>
</evidence>
<keyword evidence="1" id="KW-0812">Transmembrane</keyword>
<accession>A0A6C0D5W4</accession>
<dbReference type="AlphaFoldDB" id="A0A6C0D5W4"/>
<keyword evidence="1" id="KW-1133">Transmembrane helix</keyword>